<dbReference type="OrthoDB" id="9973935at2759"/>
<organism evidence="11 12">
    <name type="scientific">Nasonia vitripennis</name>
    <name type="common">Parasitic wasp</name>
    <dbReference type="NCBI Taxonomy" id="7425"/>
    <lineage>
        <taxon>Eukaryota</taxon>
        <taxon>Metazoa</taxon>
        <taxon>Ecdysozoa</taxon>
        <taxon>Arthropoda</taxon>
        <taxon>Hexapoda</taxon>
        <taxon>Insecta</taxon>
        <taxon>Pterygota</taxon>
        <taxon>Neoptera</taxon>
        <taxon>Endopterygota</taxon>
        <taxon>Hymenoptera</taxon>
        <taxon>Apocrita</taxon>
        <taxon>Proctotrupomorpha</taxon>
        <taxon>Chalcidoidea</taxon>
        <taxon>Pteromalidae</taxon>
        <taxon>Pteromalinae</taxon>
        <taxon>Nasonia</taxon>
    </lineage>
</organism>
<evidence type="ECO:0000256" key="7">
    <source>
        <dbReference type="ARBA" id="ARBA00037368"/>
    </source>
</evidence>
<evidence type="ECO:0000256" key="8">
    <source>
        <dbReference type="ARBA" id="ARBA00038873"/>
    </source>
</evidence>
<dbReference type="Pfam" id="PF01636">
    <property type="entry name" value="APH"/>
    <property type="match status" value="1"/>
</dbReference>
<dbReference type="InParanoid" id="A0A7M7IZM1"/>
<comment type="subcellular location">
    <subcellularLocation>
        <location evidence="1">Cytoplasm</location>
    </subcellularLocation>
</comment>
<dbReference type="EnsemblMetazoa" id="XM_016986964">
    <property type="protein sequence ID" value="XP_016842453"/>
    <property type="gene ID" value="LOC100122924"/>
</dbReference>
<dbReference type="PANTHER" id="PTHR21064:SF1">
    <property type="entry name" value="HYDROXYLYSINE KINASE"/>
    <property type="match status" value="1"/>
</dbReference>
<dbReference type="Gene3D" id="3.30.200.20">
    <property type="entry name" value="Phosphorylase Kinase, domain 1"/>
    <property type="match status" value="1"/>
</dbReference>
<protein>
    <recommendedName>
        <fullName evidence="9">Hydroxylysine kinase</fullName>
        <ecNumber evidence="8">2.7.1.81</ecNumber>
    </recommendedName>
</protein>
<comment type="function">
    <text evidence="7">Catalyzes the GTP-dependent phosphorylation of 5-hydroxy-L-lysine.</text>
</comment>
<dbReference type="PANTHER" id="PTHR21064">
    <property type="entry name" value="AMINOGLYCOSIDE PHOSPHOTRANSFERASE DOMAIN-CONTAINING PROTEIN-RELATED"/>
    <property type="match status" value="1"/>
</dbReference>
<keyword evidence="4" id="KW-0808">Transferase</keyword>
<dbReference type="GeneID" id="100122924"/>
<evidence type="ECO:0000256" key="3">
    <source>
        <dbReference type="ARBA" id="ARBA00022490"/>
    </source>
</evidence>
<proteinExistence type="inferred from homology"/>
<keyword evidence="5" id="KW-0418">Kinase</keyword>
<keyword evidence="12" id="KW-1185">Reference proteome</keyword>
<dbReference type="FunFam" id="3.90.1200.10:FF:000007">
    <property type="entry name" value="hydroxylysine kinase isoform X1"/>
    <property type="match status" value="1"/>
</dbReference>
<dbReference type="Proteomes" id="UP000002358">
    <property type="component" value="Chromosome 5"/>
</dbReference>
<dbReference type="SUPFAM" id="SSF56112">
    <property type="entry name" value="Protein kinase-like (PK-like)"/>
    <property type="match status" value="1"/>
</dbReference>
<accession>A0A7M7IZM1</accession>
<evidence type="ECO:0000313" key="11">
    <source>
        <dbReference type="EnsemblMetazoa" id="XP_016842453"/>
    </source>
</evidence>
<dbReference type="InterPro" id="IPR002575">
    <property type="entry name" value="Aminoglycoside_PTrfase"/>
</dbReference>
<evidence type="ECO:0000259" key="10">
    <source>
        <dbReference type="Pfam" id="PF01636"/>
    </source>
</evidence>
<comment type="similarity">
    <text evidence="2">Belongs to the aminoglycoside phosphotransferase family.</text>
</comment>
<evidence type="ECO:0000256" key="1">
    <source>
        <dbReference type="ARBA" id="ARBA00004496"/>
    </source>
</evidence>
<dbReference type="FunCoup" id="A0A7M7IZM1">
    <property type="interactions" value="153"/>
</dbReference>
<dbReference type="GO" id="GO:0047992">
    <property type="term" value="F:hydroxylysine kinase activity"/>
    <property type="evidence" value="ECO:0007669"/>
    <property type="project" value="UniProtKB-EC"/>
</dbReference>
<evidence type="ECO:0000313" key="12">
    <source>
        <dbReference type="Proteomes" id="UP000002358"/>
    </source>
</evidence>
<dbReference type="Gene3D" id="3.90.1200.10">
    <property type="match status" value="1"/>
</dbReference>
<dbReference type="GO" id="GO:0005737">
    <property type="term" value="C:cytoplasm"/>
    <property type="evidence" value="ECO:0007669"/>
    <property type="project" value="UniProtKB-SubCell"/>
</dbReference>
<evidence type="ECO:0000256" key="6">
    <source>
        <dbReference type="ARBA" id="ARBA00036820"/>
    </source>
</evidence>
<evidence type="ECO:0000256" key="2">
    <source>
        <dbReference type="ARBA" id="ARBA00006219"/>
    </source>
</evidence>
<evidence type="ECO:0000256" key="9">
    <source>
        <dbReference type="ARBA" id="ARBA00040505"/>
    </source>
</evidence>
<feature type="domain" description="Aminoglycoside phosphotransferase" evidence="10">
    <location>
        <begin position="57"/>
        <end position="288"/>
    </location>
</feature>
<keyword evidence="3" id="KW-0963">Cytoplasm</keyword>
<name>A0A7M7IZM1_NASVI</name>
<comment type="catalytic activity">
    <reaction evidence="6">
        <text>(5R)-5-hydroxy-L-lysine + GTP = (5R)-5-phosphooxy-L-lysine + GDP + H(+)</text>
        <dbReference type="Rhea" id="RHEA:19049"/>
        <dbReference type="ChEBI" id="CHEBI:15378"/>
        <dbReference type="ChEBI" id="CHEBI:37565"/>
        <dbReference type="ChEBI" id="CHEBI:57882"/>
        <dbReference type="ChEBI" id="CHEBI:58189"/>
        <dbReference type="ChEBI" id="CHEBI:58357"/>
        <dbReference type="EC" id="2.7.1.81"/>
    </reaction>
</comment>
<dbReference type="FunFam" id="3.30.200.20:FF:000549">
    <property type="entry name" value="hydroxylysine kinase"/>
    <property type="match status" value="1"/>
</dbReference>
<evidence type="ECO:0000256" key="5">
    <source>
        <dbReference type="ARBA" id="ARBA00022777"/>
    </source>
</evidence>
<dbReference type="RefSeq" id="XP_016842453.1">
    <property type="nucleotide sequence ID" value="XM_016986964.3"/>
</dbReference>
<dbReference type="InterPro" id="IPR011009">
    <property type="entry name" value="Kinase-like_dom_sf"/>
</dbReference>
<evidence type="ECO:0000256" key="4">
    <source>
        <dbReference type="ARBA" id="ARBA00022679"/>
    </source>
</evidence>
<dbReference type="SMR" id="A0A7M7IZM1"/>
<dbReference type="KEGG" id="nvi:100122924"/>
<dbReference type="EC" id="2.7.1.81" evidence="8"/>
<dbReference type="InterPro" id="IPR050249">
    <property type="entry name" value="Pseudomonas-type_ThrB"/>
</dbReference>
<dbReference type="AlphaFoldDB" id="A0A7M7IZM1"/>
<reference evidence="11" key="1">
    <citation type="submission" date="2021-01" db="UniProtKB">
        <authorList>
            <consortium name="EnsemblMetazoa"/>
        </authorList>
    </citation>
    <scope>IDENTIFICATION</scope>
</reference>
<sequence>MCADANILTPGQQIKAVLSEDEASRLVELRYGLQVKRIVELVAYDDRNYRVICEDRIRDNTHVSEVSKDGYVLKIVNSLDSQKTGFFEAQNELLIFLSKKGFTCPVPVKQTDGSYYSCETIGEDGSRHILRLLVYRPGEVLCKVPATPELLKKVGLFTAQLNKSLEEFSHSGYDNHTSLWVLAAVPRLREFTFALEDKSQVELVEQVISSFEQRVLSILASLDKGIIHGDLNEDNLIVTADGRDVQAVIDFGDSHRSCFVFELAICLCYMITQSKSLEMAKHVIEGYLMARQLSQQERQILKVCVCARFCQSLVMGSYSYQREPNNYYLIKTHEIKWKLLRQLWSMSDQEVMALWGIQD</sequence>